<evidence type="ECO:0000256" key="5">
    <source>
        <dbReference type="ARBA" id="ARBA00022806"/>
    </source>
</evidence>
<organism evidence="13 14">
    <name type="scientific">Massiliimalia timonensis</name>
    <dbReference type="NCBI Taxonomy" id="1987501"/>
    <lineage>
        <taxon>Bacteria</taxon>
        <taxon>Bacillati</taxon>
        <taxon>Bacillota</taxon>
        <taxon>Clostridia</taxon>
        <taxon>Eubacteriales</taxon>
        <taxon>Oscillospiraceae</taxon>
        <taxon>Massiliimalia</taxon>
    </lineage>
</organism>
<keyword evidence="6 9" id="KW-0067">ATP-binding</keyword>
<keyword evidence="14" id="KW-1185">Reference proteome</keyword>
<reference evidence="13" key="1">
    <citation type="submission" date="2020-08" db="EMBL/GenBank/DDBJ databases">
        <title>Genome public.</title>
        <authorList>
            <person name="Liu C."/>
            <person name="Sun Q."/>
        </authorList>
    </citation>
    <scope>NUCLEOTIDE SEQUENCE</scope>
    <source>
        <strain evidence="13">NSJ-15</strain>
    </source>
</reference>
<protein>
    <recommendedName>
        <fullName evidence="9">Transcription-repair-coupling factor</fullName>
        <shortName evidence="9">TRCF</shortName>
        <ecNumber evidence="9">3.6.4.-</ecNumber>
    </recommendedName>
</protein>
<dbReference type="Pfam" id="PF17757">
    <property type="entry name" value="UvrB_inter"/>
    <property type="match status" value="1"/>
</dbReference>
<dbReference type="NCBIfam" id="TIGR00580">
    <property type="entry name" value="mfd"/>
    <property type="match status" value="1"/>
</dbReference>
<dbReference type="InterPro" id="IPR047112">
    <property type="entry name" value="RecG/Mfd"/>
</dbReference>
<dbReference type="PANTHER" id="PTHR47964:SF1">
    <property type="entry name" value="ATP-DEPENDENT DNA HELICASE HOMOLOG RECG, CHLOROPLASTIC"/>
    <property type="match status" value="1"/>
</dbReference>
<dbReference type="Proteomes" id="UP000632659">
    <property type="component" value="Unassembled WGS sequence"/>
</dbReference>
<evidence type="ECO:0000256" key="6">
    <source>
        <dbReference type="ARBA" id="ARBA00022840"/>
    </source>
</evidence>
<dbReference type="InterPro" id="IPR011545">
    <property type="entry name" value="DEAD/DEAH_box_helicase_dom"/>
</dbReference>
<evidence type="ECO:0000313" key="13">
    <source>
        <dbReference type="EMBL" id="MBC8610838.1"/>
    </source>
</evidence>
<dbReference type="SMART" id="SM01058">
    <property type="entry name" value="CarD_TRCF"/>
    <property type="match status" value="1"/>
</dbReference>
<dbReference type="Gene3D" id="3.30.2060.10">
    <property type="entry name" value="Penicillin-binding protein 1b domain"/>
    <property type="match status" value="1"/>
</dbReference>
<dbReference type="Gene3D" id="3.40.50.300">
    <property type="entry name" value="P-loop containing nucleotide triphosphate hydrolases"/>
    <property type="match status" value="2"/>
</dbReference>
<proteinExistence type="inferred from homology"/>
<dbReference type="SMART" id="SM00490">
    <property type="entry name" value="HELICc"/>
    <property type="match status" value="1"/>
</dbReference>
<keyword evidence="2 9" id="KW-0547">Nucleotide-binding</keyword>
<dbReference type="GO" id="GO:0005737">
    <property type="term" value="C:cytoplasm"/>
    <property type="evidence" value="ECO:0007669"/>
    <property type="project" value="UniProtKB-SubCell"/>
</dbReference>
<name>A0A8J6PCD7_9FIRM</name>
<dbReference type="Pfam" id="PF03461">
    <property type="entry name" value="TRCF"/>
    <property type="match status" value="1"/>
</dbReference>
<feature type="domain" description="Helicase ATP-binding" evidence="11">
    <location>
        <begin position="628"/>
        <end position="789"/>
    </location>
</feature>
<dbReference type="InterPro" id="IPR014001">
    <property type="entry name" value="Helicase_ATP-bd"/>
</dbReference>
<dbReference type="PROSITE" id="PS51194">
    <property type="entry name" value="HELICASE_CTER"/>
    <property type="match status" value="1"/>
</dbReference>
<keyword evidence="5" id="KW-0347">Helicase</keyword>
<dbReference type="InterPro" id="IPR003711">
    <property type="entry name" value="CarD-like/TRCF_RID"/>
</dbReference>
<dbReference type="EMBL" id="JACRTL010000003">
    <property type="protein sequence ID" value="MBC8610838.1"/>
    <property type="molecule type" value="Genomic_DNA"/>
</dbReference>
<keyword evidence="3 9" id="KW-0227">DNA damage</keyword>
<keyword evidence="8 9" id="KW-0234">DNA repair</keyword>
<evidence type="ECO:0000256" key="8">
    <source>
        <dbReference type="ARBA" id="ARBA00023204"/>
    </source>
</evidence>
<comment type="similarity">
    <text evidence="9">In the N-terminal section; belongs to the UvrB family.</text>
</comment>
<dbReference type="HAMAP" id="MF_00969">
    <property type="entry name" value="TRCF"/>
    <property type="match status" value="1"/>
</dbReference>
<accession>A0A8J6PCD7</accession>
<keyword evidence="4 9" id="KW-0378">Hydrolase</keyword>
<dbReference type="InterPro" id="IPR036101">
    <property type="entry name" value="CarD-like/TRCF_RID_sf"/>
</dbReference>
<dbReference type="Pfam" id="PF02559">
    <property type="entry name" value="CarD_TRCF_RID"/>
    <property type="match status" value="1"/>
</dbReference>
<dbReference type="SMART" id="SM00982">
    <property type="entry name" value="TRCF"/>
    <property type="match status" value="1"/>
</dbReference>
<dbReference type="SUPFAM" id="SSF52540">
    <property type="entry name" value="P-loop containing nucleoside triphosphate hydrolases"/>
    <property type="match status" value="3"/>
</dbReference>
<dbReference type="GO" id="GO:0003684">
    <property type="term" value="F:damaged DNA binding"/>
    <property type="evidence" value="ECO:0007669"/>
    <property type="project" value="InterPro"/>
</dbReference>
<evidence type="ECO:0000256" key="1">
    <source>
        <dbReference type="ARBA" id="ARBA00022490"/>
    </source>
</evidence>
<dbReference type="Gene3D" id="2.40.10.170">
    <property type="match status" value="1"/>
</dbReference>
<comment type="caution">
    <text evidence="13">The sequence shown here is derived from an EMBL/GenBank/DDBJ whole genome shotgun (WGS) entry which is preliminary data.</text>
</comment>
<feature type="domain" description="Helicase C-terminal" evidence="12">
    <location>
        <begin position="807"/>
        <end position="964"/>
    </location>
</feature>
<evidence type="ECO:0000313" key="14">
    <source>
        <dbReference type="Proteomes" id="UP000632659"/>
    </source>
</evidence>
<evidence type="ECO:0000259" key="12">
    <source>
        <dbReference type="PROSITE" id="PS51194"/>
    </source>
</evidence>
<keyword evidence="7 9" id="KW-0238">DNA-binding</keyword>
<dbReference type="InterPro" id="IPR004576">
    <property type="entry name" value="Mfd"/>
</dbReference>
<evidence type="ECO:0000259" key="11">
    <source>
        <dbReference type="PROSITE" id="PS51192"/>
    </source>
</evidence>
<feature type="coiled-coil region" evidence="10">
    <location>
        <begin position="229"/>
        <end position="256"/>
    </location>
</feature>
<evidence type="ECO:0000256" key="7">
    <source>
        <dbReference type="ARBA" id="ARBA00023125"/>
    </source>
</evidence>
<dbReference type="InterPro" id="IPR001650">
    <property type="entry name" value="Helicase_C-like"/>
</dbReference>
<dbReference type="PROSITE" id="PS51192">
    <property type="entry name" value="HELICASE_ATP_BIND_1"/>
    <property type="match status" value="1"/>
</dbReference>
<evidence type="ECO:0000256" key="2">
    <source>
        <dbReference type="ARBA" id="ARBA00022741"/>
    </source>
</evidence>
<comment type="similarity">
    <text evidence="9">In the C-terminal section; belongs to the helicase family. RecG subfamily.</text>
</comment>
<sequence>MKLYHNVARQLVPFAQLSEALQTRNTPVLTVGLSEIHKSHFLYSLSEEIKQPILVITDDEAAARRMCDDVNVMHGGKEAAAFLYPARDFTFRQVETASKEYEQIRIGVLSRMLAGNCPICFASVEALLQRTIPPQELMGRTFQITADGSYQLDDLAVKLVRAGYVRRPQVEGIAQFALRGGILDLFPPGETAPVRIEFWGDEVDTLSYFDLESQRRTEPLSSLTVTPACECLFDSAEELRGRIEALQKKTKGAAAQTLQRDLERLGSQGELLSVDKYLPLAYETCATLLDYCEGHAVVLSEYTAVKERAKSFSWQMAEDLKTLFEDGELCKGLDCYHREFAPVAEELREHPLAVMDTFARGSSDLPYRGIISINPIQTSNFSGELKILYEDLYPLMESGYCVAILAGTEKAGMTLAKDLQQMGLNAEFSRDLKSITYRKITVLAGTVSSGFEYPEIKFSLISTNRAAAPAKTRVGKFKKGKTIRSLDDLSEGDLVVHISHGIGVFDGIHKIDLHGIIKDYIKIKYAGADTLYVPVTQLDLVSKYIGPKEDTKIKLNKLNSGEWQKTKARVRKACADMADELIALYAKRMQTPGFPFPADTEWQTEFEERFEYEETEDQLRSIAEIKKDMERPHPMDRLLCGDVGFGKTEVALRAVFKCVTAGKQAAILCPTTILAWQHYQTILQRFEHYPIRIELLSRFRTPKQIRETIKKLKTGEVDVVVGTHRVVQKDVEFKDLGLAVIDEEQRFGVAHKERFKQMFASVDMLTLSATPIPRTLNMAMSGIRDMSTIEQAPQDRHPVQTYVLEHDMGILADAIKKELRRGGQVYYIHNRVESIDLCAAKIGQLVPEAAIGIAHGKMNEAELSDIWRKLMEHQIDILVCTTIIETGVDVKNCNTLIIEDADNMGLSQLYQLRGRVGRSNRRAFAYFTFRRGKVLSEIATKRLSAIREFTTFGSGFRIALRDLEIRGAGSILGGKQHGHMEAVGYDMYVRLLSEAIAQKKGELPQTQSYECLIDVQLNAHIPEDYIENLSQRIDVYKKIASIKTLEDKMDLIDELIDRFGDLPPTVETLLEVALLRNTLAAYGFSEINQKAQSLMLIPESLNLEIAQKLMAGMRGRVLVNASSKPYLTVRLGKTKDVVETLKEIAAALESA</sequence>
<keyword evidence="1 9" id="KW-0963">Cytoplasm</keyword>
<comment type="subcellular location">
    <subcellularLocation>
        <location evidence="9">Cytoplasm</location>
    </subcellularLocation>
</comment>
<dbReference type="InterPro" id="IPR041471">
    <property type="entry name" value="UvrB_inter"/>
</dbReference>
<dbReference type="AlphaFoldDB" id="A0A8J6PCD7"/>
<gene>
    <name evidence="9 13" type="primary">mfd</name>
    <name evidence="13" type="ORF">H8702_06835</name>
</gene>
<dbReference type="GO" id="GO:0016787">
    <property type="term" value="F:hydrolase activity"/>
    <property type="evidence" value="ECO:0007669"/>
    <property type="project" value="UniProtKB-KW"/>
</dbReference>
<dbReference type="InterPro" id="IPR037235">
    <property type="entry name" value="TRCF-like_C_D7"/>
</dbReference>
<dbReference type="GO" id="GO:0000716">
    <property type="term" value="P:transcription-coupled nucleotide-excision repair, DNA damage recognition"/>
    <property type="evidence" value="ECO:0007669"/>
    <property type="project" value="UniProtKB-UniRule"/>
</dbReference>
<dbReference type="GO" id="GO:0003678">
    <property type="term" value="F:DNA helicase activity"/>
    <property type="evidence" value="ECO:0007669"/>
    <property type="project" value="TreeGrafter"/>
</dbReference>
<keyword evidence="10" id="KW-0175">Coiled coil</keyword>
<dbReference type="Gene3D" id="3.40.50.11180">
    <property type="match status" value="1"/>
</dbReference>
<dbReference type="CDD" id="cd17991">
    <property type="entry name" value="DEXHc_TRCF"/>
    <property type="match status" value="1"/>
</dbReference>
<dbReference type="Gene3D" id="3.90.1150.50">
    <property type="entry name" value="Transcription-repair-coupling factor, D7 domain"/>
    <property type="match status" value="1"/>
</dbReference>
<dbReference type="RefSeq" id="WP_154825431.1">
    <property type="nucleotide sequence ID" value="NZ_JACRTL010000003.1"/>
</dbReference>
<evidence type="ECO:0000256" key="4">
    <source>
        <dbReference type="ARBA" id="ARBA00022801"/>
    </source>
</evidence>
<dbReference type="PANTHER" id="PTHR47964">
    <property type="entry name" value="ATP-DEPENDENT DNA HELICASE HOMOLOG RECG, CHLOROPLASTIC"/>
    <property type="match status" value="1"/>
</dbReference>
<dbReference type="Pfam" id="PF00270">
    <property type="entry name" value="DEAD"/>
    <property type="match status" value="1"/>
</dbReference>
<evidence type="ECO:0000256" key="3">
    <source>
        <dbReference type="ARBA" id="ARBA00022763"/>
    </source>
</evidence>
<evidence type="ECO:0000256" key="9">
    <source>
        <dbReference type="HAMAP-Rule" id="MF_00969"/>
    </source>
</evidence>
<dbReference type="InterPro" id="IPR005118">
    <property type="entry name" value="TRCF_C"/>
</dbReference>
<dbReference type="SUPFAM" id="SSF143517">
    <property type="entry name" value="TRCF domain-like"/>
    <property type="match status" value="1"/>
</dbReference>
<dbReference type="GO" id="GO:0005524">
    <property type="term" value="F:ATP binding"/>
    <property type="evidence" value="ECO:0007669"/>
    <property type="project" value="UniProtKB-UniRule"/>
</dbReference>
<comment type="function">
    <text evidence="9">Couples transcription and DNA repair by recognizing RNA polymerase (RNAP) stalled at DNA lesions. Mediates ATP-dependent release of RNAP and its truncated transcript from the DNA, and recruitment of nucleotide excision repair machinery to the damaged site.</text>
</comment>
<dbReference type="SMART" id="SM00487">
    <property type="entry name" value="DEXDc"/>
    <property type="match status" value="1"/>
</dbReference>
<dbReference type="GO" id="GO:0006355">
    <property type="term" value="P:regulation of DNA-templated transcription"/>
    <property type="evidence" value="ECO:0007669"/>
    <property type="project" value="UniProtKB-UniRule"/>
</dbReference>
<dbReference type="Pfam" id="PF00271">
    <property type="entry name" value="Helicase_C"/>
    <property type="match status" value="1"/>
</dbReference>
<dbReference type="SUPFAM" id="SSF141259">
    <property type="entry name" value="CarD-like"/>
    <property type="match status" value="1"/>
</dbReference>
<dbReference type="EC" id="3.6.4.-" evidence="9"/>
<dbReference type="InterPro" id="IPR027417">
    <property type="entry name" value="P-loop_NTPase"/>
</dbReference>
<evidence type="ECO:0000256" key="10">
    <source>
        <dbReference type="SAM" id="Coils"/>
    </source>
</evidence>